<dbReference type="PANTHER" id="PTHR43806:SF11">
    <property type="entry name" value="CEREVISIN-RELATED"/>
    <property type="match status" value="1"/>
</dbReference>
<dbReference type="Pfam" id="PF00082">
    <property type="entry name" value="Peptidase_S8"/>
    <property type="match status" value="1"/>
</dbReference>
<dbReference type="InterPro" id="IPR050131">
    <property type="entry name" value="Peptidase_S8_subtilisin-like"/>
</dbReference>
<dbReference type="InterPro" id="IPR016134">
    <property type="entry name" value="Dockerin_dom"/>
</dbReference>
<dbReference type="InterPro" id="IPR015500">
    <property type="entry name" value="Peptidase_S8_subtilisin-rel"/>
</dbReference>
<evidence type="ECO:0000313" key="9">
    <source>
        <dbReference type="Proteomes" id="UP001595660"/>
    </source>
</evidence>
<dbReference type="PANTHER" id="PTHR43806">
    <property type="entry name" value="PEPTIDASE S8"/>
    <property type="match status" value="1"/>
</dbReference>
<dbReference type="SUPFAM" id="SSF63446">
    <property type="entry name" value="Type I dockerin domain"/>
    <property type="match status" value="1"/>
</dbReference>
<comment type="similarity">
    <text evidence="1 6">Belongs to the peptidase S8 family.</text>
</comment>
<protein>
    <submittedName>
        <fullName evidence="8">S8 family serine peptidase</fullName>
    </submittedName>
</protein>
<evidence type="ECO:0000256" key="4">
    <source>
        <dbReference type="ARBA" id="ARBA00022825"/>
    </source>
</evidence>
<dbReference type="InterPro" id="IPR019546">
    <property type="entry name" value="TAT_signal_bac_arc"/>
</dbReference>
<dbReference type="NCBIfam" id="TIGR01409">
    <property type="entry name" value="TAT_signal_seq"/>
    <property type="match status" value="1"/>
</dbReference>
<keyword evidence="3 6" id="KW-0378">Hydrolase</keyword>
<organism evidence="8 9">
    <name type="scientific">Halobacterium litoreum</name>
    <dbReference type="NCBI Taxonomy" id="2039234"/>
    <lineage>
        <taxon>Archaea</taxon>
        <taxon>Methanobacteriati</taxon>
        <taxon>Methanobacteriota</taxon>
        <taxon>Stenosarchaea group</taxon>
        <taxon>Halobacteria</taxon>
        <taxon>Halobacteriales</taxon>
        <taxon>Halobacteriaceae</taxon>
        <taxon>Halobacterium</taxon>
    </lineage>
</organism>
<dbReference type="InterPro" id="IPR006311">
    <property type="entry name" value="TAT_signal"/>
</dbReference>
<dbReference type="InterPro" id="IPR036439">
    <property type="entry name" value="Dockerin_dom_sf"/>
</dbReference>
<accession>A0ABD5NDZ8</accession>
<name>A0ABD5NDZ8_9EURY</name>
<dbReference type="InterPro" id="IPR002105">
    <property type="entry name" value="Dockerin_1_rpt"/>
</dbReference>
<evidence type="ECO:0000256" key="1">
    <source>
        <dbReference type="ARBA" id="ARBA00011073"/>
    </source>
</evidence>
<dbReference type="PROSITE" id="PS51318">
    <property type="entry name" value="TAT"/>
    <property type="match status" value="1"/>
</dbReference>
<dbReference type="PROSITE" id="PS00018">
    <property type="entry name" value="EF_HAND_1"/>
    <property type="match status" value="1"/>
</dbReference>
<dbReference type="InterPro" id="IPR018247">
    <property type="entry name" value="EF_Hand_1_Ca_BS"/>
</dbReference>
<dbReference type="EMBL" id="JBHRWN010000002">
    <property type="protein sequence ID" value="MFC3477419.1"/>
    <property type="molecule type" value="Genomic_DNA"/>
</dbReference>
<dbReference type="GO" id="GO:0004252">
    <property type="term" value="F:serine-type endopeptidase activity"/>
    <property type="evidence" value="ECO:0007669"/>
    <property type="project" value="UniProtKB-UniRule"/>
</dbReference>
<dbReference type="PROSITE" id="PS00137">
    <property type="entry name" value="SUBTILASE_HIS"/>
    <property type="match status" value="1"/>
</dbReference>
<dbReference type="InterPro" id="IPR023828">
    <property type="entry name" value="Peptidase_S8_Ser-AS"/>
</dbReference>
<dbReference type="PRINTS" id="PR00723">
    <property type="entry name" value="SUBTILISIN"/>
</dbReference>
<dbReference type="GO" id="GO:0006508">
    <property type="term" value="P:proteolysis"/>
    <property type="evidence" value="ECO:0007669"/>
    <property type="project" value="UniProtKB-KW"/>
</dbReference>
<evidence type="ECO:0000256" key="6">
    <source>
        <dbReference type="PROSITE-ProRule" id="PRU01240"/>
    </source>
</evidence>
<reference evidence="8 9" key="1">
    <citation type="journal article" date="2019" name="Int. J. Syst. Evol. Microbiol.">
        <title>The Global Catalogue of Microorganisms (GCM) 10K type strain sequencing project: providing services to taxonomists for standard genome sequencing and annotation.</title>
        <authorList>
            <consortium name="The Broad Institute Genomics Platform"/>
            <consortium name="The Broad Institute Genome Sequencing Center for Infectious Disease"/>
            <person name="Wu L."/>
            <person name="Ma J."/>
        </authorList>
    </citation>
    <scope>NUCLEOTIDE SEQUENCE [LARGE SCALE GENOMIC DNA]</scope>
    <source>
        <strain evidence="8 9">CGMCC 1.12562</strain>
    </source>
</reference>
<dbReference type="AlphaFoldDB" id="A0ABD5NDZ8"/>
<dbReference type="PROSITE" id="PS00138">
    <property type="entry name" value="SUBTILASE_SER"/>
    <property type="match status" value="1"/>
</dbReference>
<dbReference type="PROSITE" id="PS51892">
    <property type="entry name" value="SUBTILASE"/>
    <property type="match status" value="1"/>
</dbReference>
<dbReference type="Gene3D" id="1.10.1330.10">
    <property type="entry name" value="Dockerin domain"/>
    <property type="match status" value="1"/>
</dbReference>
<dbReference type="Gene3D" id="3.40.50.200">
    <property type="entry name" value="Peptidase S8/S53 domain"/>
    <property type="match status" value="1"/>
</dbReference>
<evidence type="ECO:0000313" key="8">
    <source>
        <dbReference type="EMBL" id="MFC3477419.1"/>
    </source>
</evidence>
<keyword evidence="9" id="KW-1185">Reference proteome</keyword>
<dbReference type="GeneID" id="69116654"/>
<dbReference type="PROSITE" id="PS51766">
    <property type="entry name" value="DOCKERIN"/>
    <property type="match status" value="1"/>
</dbReference>
<feature type="active site" description="Charge relay system" evidence="5 6">
    <location>
        <position position="399"/>
    </location>
</feature>
<evidence type="ECO:0000259" key="7">
    <source>
        <dbReference type="PROSITE" id="PS51766"/>
    </source>
</evidence>
<comment type="caution">
    <text evidence="8">The sequence shown here is derived from an EMBL/GenBank/DDBJ whole genome shotgun (WGS) entry which is preliminary data.</text>
</comment>
<evidence type="ECO:0000256" key="2">
    <source>
        <dbReference type="ARBA" id="ARBA00022670"/>
    </source>
</evidence>
<dbReference type="RefSeq" id="WP_232571454.1">
    <property type="nucleotide sequence ID" value="NZ_CP089466.1"/>
</dbReference>
<feature type="domain" description="Dockerin" evidence="7">
    <location>
        <begin position="514"/>
        <end position="572"/>
    </location>
</feature>
<gene>
    <name evidence="8" type="ORF">ACFOKC_06740</name>
</gene>
<keyword evidence="4 6" id="KW-0720">Serine protease</keyword>
<feature type="active site" description="Charge relay system" evidence="5 6">
    <location>
        <position position="152"/>
    </location>
</feature>
<proteinExistence type="inferred from homology"/>
<dbReference type="CDD" id="cd14254">
    <property type="entry name" value="Dockerin_II"/>
    <property type="match status" value="1"/>
</dbReference>
<dbReference type="Pfam" id="PF00404">
    <property type="entry name" value="Dockerin_1"/>
    <property type="match status" value="1"/>
</dbReference>
<dbReference type="InterPro" id="IPR000209">
    <property type="entry name" value="Peptidase_S8/S53_dom"/>
</dbReference>
<dbReference type="SUPFAM" id="SSF52743">
    <property type="entry name" value="Subtilisin-like"/>
    <property type="match status" value="1"/>
</dbReference>
<dbReference type="Proteomes" id="UP001595660">
    <property type="component" value="Unassembled WGS sequence"/>
</dbReference>
<evidence type="ECO:0000256" key="3">
    <source>
        <dbReference type="ARBA" id="ARBA00022801"/>
    </source>
</evidence>
<keyword evidence="2 6" id="KW-0645">Protease</keyword>
<dbReference type="InterPro" id="IPR036852">
    <property type="entry name" value="Peptidase_S8/S53_dom_sf"/>
</dbReference>
<dbReference type="InterPro" id="IPR022398">
    <property type="entry name" value="Peptidase_S8_His-AS"/>
</dbReference>
<sequence length="572" mass="59206">MEQTRRNFIKTAAAAAGGLAVGTHSVVANGTVEDQYLVDTRSANSDAWREDVEIVEEAPELGFASVRGSESALAGLDYAAEIEYEVAPPGRPEEAPATENGDATDLAAQDVDAGDADIPGPHPLQWDKKAQGVAELHEQGITGEGARIGIVDGGIDPDHPDLSGNLREDLSENYSAAPSTGVPEGGYHGTHVAGIAAATGDSAADGGPYVVGMAPEAELVDKKVFPFKSSSSFLNAIRSAVDDGCDVVNMSFGPGSPYGPSVESHLNAEAYTRVGKYARDNGTLLVESAGNADVNIDATPELSTNTGKGSQPGYLSISATGPATVPSTIPDFGSVAPTTAPAYYTSYGPESVDLSSPGGNVLFTDFDGVLSTMPPENPGGFARIGDGEYGAYGTLHGTSMAAPNVTGVAALLAAENPDATPTQLKQTLESTARTIDEAPPDIFEAAGIPGIGYFESTNDTLFGDFELEDPYSSKTYRGSGHLDTVAAVSTGIPDAIEGGVDVMGETYYPADPDGDGKYEDVNGDGVVDMDDVELLYQMALRNVVPADTAAFDFNGDGTFDMYDVQALVRQVE</sequence>
<feature type="active site" description="Charge relay system" evidence="5 6">
    <location>
        <position position="188"/>
    </location>
</feature>
<evidence type="ECO:0000256" key="5">
    <source>
        <dbReference type="PIRSR" id="PIRSR615500-1"/>
    </source>
</evidence>